<evidence type="ECO:0000313" key="1">
    <source>
        <dbReference type="EMBL" id="KAJ1670072.1"/>
    </source>
</evidence>
<dbReference type="EMBL" id="JAMZIH010009476">
    <property type="protein sequence ID" value="KAJ1670072.1"/>
    <property type="molecule type" value="Genomic_DNA"/>
</dbReference>
<organism evidence="1 2">
    <name type="scientific">Spiromyces aspiralis</name>
    <dbReference type="NCBI Taxonomy" id="68401"/>
    <lineage>
        <taxon>Eukaryota</taxon>
        <taxon>Fungi</taxon>
        <taxon>Fungi incertae sedis</taxon>
        <taxon>Zoopagomycota</taxon>
        <taxon>Kickxellomycotina</taxon>
        <taxon>Kickxellomycetes</taxon>
        <taxon>Kickxellales</taxon>
        <taxon>Kickxellaceae</taxon>
        <taxon>Spiromyces</taxon>
    </lineage>
</organism>
<gene>
    <name evidence="1" type="ORF">EV182_008437</name>
</gene>
<proteinExistence type="predicted"/>
<evidence type="ECO:0000313" key="2">
    <source>
        <dbReference type="Proteomes" id="UP001145114"/>
    </source>
</evidence>
<protein>
    <submittedName>
        <fullName evidence="1">Uncharacterized protein</fullName>
    </submittedName>
</protein>
<sequence length="203" mass="22236">MSRFFARIHKQAGWPLEQARGIELGAGCGVVGLVLHLMGTRHMILTDQPRLLRLLEHNAAANGVTTSARGGVGGKRGKQQKPVAKGAAGSDSKKPNAGCLSNTLYITDLEWDKPIGDAAITNEPLNFAVVSDCVYHEDVAPLLVSALKQLGDVQPEGHDIVFFVGQELRSELVHETFLQEMLEHFVMYRVPADERADNYLAFY</sequence>
<keyword evidence="2" id="KW-1185">Reference proteome</keyword>
<reference evidence="1" key="1">
    <citation type="submission" date="2022-06" db="EMBL/GenBank/DDBJ databases">
        <title>Phylogenomic reconstructions and comparative analyses of Kickxellomycotina fungi.</title>
        <authorList>
            <person name="Reynolds N.K."/>
            <person name="Stajich J.E."/>
            <person name="Barry K."/>
            <person name="Grigoriev I.V."/>
            <person name="Crous P."/>
            <person name="Smith M.E."/>
        </authorList>
    </citation>
    <scope>NUCLEOTIDE SEQUENCE</scope>
    <source>
        <strain evidence="1">RSA 2271</strain>
    </source>
</reference>
<dbReference type="Proteomes" id="UP001145114">
    <property type="component" value="Unassembled WGS sequence"/>
</dbReference>
<feature type="non-terminal residue" evidence="1">
    <location>
        <position position="203"/>
    </location>
</feature>
<comment type="caution">
    <text evidence="1">The sequence shown here is derived from an EMBL/GenBank/DDBJ whole genome shotgun (WGS) entry which is preliminary data.</text>
</comment>
<accession>A0ACC1H6Y2</accession>
<name>A0ACC1H6Y2_9FUNG</name>